<evidence type="ECO:0000256" key="1">
    <source>
        <dbReference type="SAM" id="SignalP"/>
    </source>
</evidence>
<feature type="domain" description="Bacterial CdiA-CT RNAse A" evidence="2">
    <location>
        <begin position="53"/>
        <end position="166"/>
    </location>
</feature>
<keyword evidence="1" id="KW-0732">Signal</keyword>
<dbReference type="EMBL" id="JACXAE010000107">
    <property type="protein sequence ID" value="MBD2777256.1"/>
    <property type="molecule type" value="Genomic_DNA"/>
</dbReference>
<accession>A0A8J7CAL6</accession>
<proteinExistence type="predicted"/>
<name>A0A8J7CAL6_9CYAN</name>
<evidence type="ECO:0000259" key="2">
    <source>
        <dbReference type="Pfam" id="PF18431"/>
    </source>
</evidence>
<dbReference type="InterPro" id="IPR041436">
    <property type="entry name" value="RNAse_A_bac"/>
</dbReference>
<dbReference type="Pfam" id="PF18431">
    <property type="entry name" value="RNAse_A_bac"/>
    <property type="match status" value="1"/>
</dbReference>
<gene>
    <name evidence="3" type="ORF">ICL16_35720</name>
</gene>
<feature type="signal peptide" evidence="1">
    <location>
        <begin position="1"/>
        <end position="34"/>
    </location>
</feature>
<evidence type="ECO:0000313" key="4">
    <source>
        <dbReference type="Proteomes" id="UP000629098"/>
    </source>
</evidence>
<keyword evidence="4" id="KW-1185">Reference proteome</keyword>
<sequence>MLNNLKQSLAKSAKFVFLSPIPILSFALSQPVFAQCVPTFSDGWLENQERSGGHTIQRHVGKSVQELLNRLRQQRNINSASSYDNLDGASRSIQAALTANENRLNNWAKNAAQGQTKAVDYSLSVPVGTVAYRPASEKNLTRTNKLRVVIKKTNSRSNCIVLTSYPVR</sequence>
<comment type="caution">
    <text evidence="3">The sequence shown here is derived from an EMBL/GenBank/DDBJ whole genome shotgun (WGS) entry which is preliminary data.</text>
</comment>
<protein>
    <recommendedName>
        <fullName evidence="2">Bacterial CdiA-CT RNAse A domain-containing protein</fullName>
    </recommendedName>
</protein>
<dbReference type="AlphaFoldDB" id="A0A8J7CAL6"/>
<dbReference type="Proteomes" id="UP000629098">
    <property type="component" value="Unassembled WGS sequence"/>
</dbReference>
<organism evidence="3 4">
    <name type="scientific">Iningainema tapete BLCC-T55</name>
    <dbReference type="NCBI Taxonomy" id="2748662"/>
    <lineage>
        <taxon>Bacteria</taxon>
        <taxon>Bacillati</taxon>
        <taxon>Cyanobacteriota</taxon>
        <taxon>Cyanophyceae</taxon>
        <taxon>Nostocales</taxon>
        <taxon>Scytonemataceae</taxon>
        <taxon>Iningainema tapete</taxon>
    </lineage>
</organism>
<feature type="chain" id="PRO_5035149560" description="Bacterial CdiA-CT RNAse A domain-containing protein" evidence="1">
    <location>
        <begin position="35"/>
        <end position="168"/>
    </location>
</feature>
<dbReference type="RefSeq" id="WP_190836322.1">
    <property type="nucleotide sequence ID" value="NZ_CAWPPI010000107.1"/>
</dbReference>
<evidence type="ECO:0000313" key="3">
    <source>
        <dbReference type="EMBL" id="MBD2777256.1"/>
    </source>
</evidence>
<dbReference type="CDD" id="cd20684">
    <property type="entry name" value="CdiA-CT_Yk_RNaseA-like"/>
    <property type="match status" value="1"/>
</dbReference>
<reference evidence="3" key="1">
    <citation type="submission" date="2020-09" db="EMBL/GenBank/DDBJ databases">
        <title>Iningainema tapete sp. nov. (Scytonemataceae, Cyanobacteria) from greenhouses in central Florida (USA) produces two types of nodularin with biosynthetic potential for microcystin-LR and anabaenopeptins.</title>
        <authorList>
            <person name="Berthold D.E."/>
            <person name="Lefler F.W."/>
            <person name="Huang I.-S."/>
            <person name="Abdulla H."/>
            <person name="Zimba P.V."/>
            <person name="Laughinghouse H.D. IV."/>
        </authorList>
    </citation>
    <scope>NUCLEOTIDE SEQUENCE</scope>
    <source>
        <strain evidence="3">BLCCT55</strain>
    </source>
</reference>